<dbReference type="EMBL" id="AYYH01000027">
    <property type="protein sequence ID" value="KRN09393.1"/>
    <property type="molecule type" value="Genomic_DNA"/>
</dbReference>
<dbReference type="PATRIC" id="fig|1046596.6.peg.1198"/>
<dbReference type="AlphaFoldDB" id="A0A0R2DZL7"/>
<reference evidence="1 2" key="1">
    <citation type="journal article" date="2015" name="Genome Announc.">
        <title>Expanding the biotechnology potential of lactobacilli through comparative genomics of 213 strains and associated genera.</title>
        <authorList>
            <person name="Sun Z."/>
            <person name="Harris H.M."/>
            <person name="McCann A."/>
            <person name="Guo C."/>
            <person name="Argimon S."/>
            <person name="Zhang W."/>
            <person name="Yang X."/>
            <person name="Jeffery I.B."/>
            <person name="Cooney J.C."/>
            <person name="Kagawa T.F."/>
            <person name="Liu W."/>
            <person name="Song Y."/>
            <person name="Salvetti E."/>
            <person name="Wrobel A."/>
            <person name="Rasinkangas P."/>
            <person name="Parkhill J."/>
            <person name="Rea M.C."/>
            <person name="O'Sullivan O."/>
            <person name="Ritari J."/>
            <person name="Douillard F.P."/>
            <person name="Paul Ross R."/>
            <person name="Yang R."/>
            <person name="Briner A.E."/>
            <person name="Felis G.E."/>
            <person name="de Vos W.M."/>
            <person name="Barrangou R."/>
            <person name="Klaenhammer T.R."/>
            <person name="Caufield P.W."/>
            <person name="Cui Y."/>
            <person name="Zhang H."/>
            <person name="O'Toole P.W."/>
        </authorList>
    </citation>
    <scope>NUCLEOTIDE SEQUENCE [LARGE SCALE GENOMIC DNA]</scope>
    <source>
        <strain evidence="1 2">DSM 20444</strain>
    </source>
</reference>
<gene>
    <name evidence="1" type="ORF">FD00_GL001116</name>
</gene>
<proteinExistence type="predicted"/>
<protein>
    <submittedName>
        <fullName evidence="1">Prophage Lp2 protein 26</fullName>
    </submittedName>
</protein>
<sequence>MTAIQNRDTDGTPSSVYVIVKGKNETWNVKNDDVILEQYSGRKDIESGKKIYEGDNVEFWSNLTPKLMDHRIGKIWSTKTSLMLGNLPLSEYGCYDLKIVE</sequence>
<dbReference type="Proteomes" id="UP000050898">
    <property type="component" value="Unassembled WGS sequence"/>
</dbReference>
<comment type="caution">
    <text evidence="1">The sequence shown here is derived from an EMBL/GenBank/DDBJ whole genome shotgun (WGS) entry which is preliminary data.</text>
</comment>
<organism evidence="1 2">
    <name type="scientific">Liquorilactobacillus mali KCTC 3596 = DSM 20444</name>
    <dbReference type="NCBI Taxonomy" id="1046596"/>
    <lineage>
        <taxon>Bacteria</taxon>
        <taxon>Bacillati</taxon>
        <taxon>Bacillota</taxon>
        <taxon>Bacilli</taxon>
        <taxon>Lactobacillales</taxon>
        <taxon>Lactobacillaceae</taxon>
        <taxon>Liquorilactobacillus</taxon>
    </lineage>
</organism>
<evidence type="ECO:0000313" key="2">
    <source>
        <dbReference type="Proteomes" id="UP000050898"/>
    </source>
</evidence>
<dbReference type="SUPFAM" id="SSF159006">
    <property type="entry name" value="YopX-like"/>
    <property type="match status" value="1"/>
</dbReference>
<name>A0A0R2DZL7_9LACO</name>
<keyword evidence="2" id="KW-1185">Reference proteome</keyword>
<accession>A0A0R2DZL7</accession>
<evidence type="ECO:0000313" key="1">
    <source>
        <dbReference type="EMBL" id="KRN09393.1"/>
    </source>
</evidence>